<dbReference type="Pfam" id="PF00069">
    <property type="entry name" value="Pkinase"/>
    <property type="match status" value="1"/>
</dbReference>
<dbReference type="InterPro" id="IPR001932">
    <property type="entry name" value="PPM-type_phosphatase-like_dom"/>
</dbReference>
<feature type="transmembrane region" description="Helical" evidence="5">
    <location>
        <begin position="539"/>
        <end position="560"/>
    </location>
</feature>
<keyword evidence="2" id="KW-0547">Nucleotide-binding</keyword>
<keyword evidence="3 8" id="KW-0418">Kinase</keyword>
<evidence type="ECO:0000256" key="2">
    <source>
        <dbReference type="ARBA" id="ARBA00022741"/>
    </source>
</evidence>
<dbReference type="SUPFAM" id="SSF81606">
    <property type="entry name" value="PP2C-like"/>
    <property type="match status" value="1"/>
</dbReference>
<dbReference type="InterPro" id="IPR011009">
    <property type="entry name" value="Kinase-like_dom_sf"/>
</dbReference>
<evidence type="ECO:0000313" key="9">
    <source>
        <dbReference type="Proteomes" id="UP000706151"/>
    </source>
</evidence>
<evidence type="ECO:0000256" key="4">
    <source>
        <dbReference type="ARBA" id="ARBA00022840"/>
    </source>
</evidence>
<name>A0A935W7T1_9PROT</name>
<dbReference type="SMART" id="SM00332">
    <property type="entry name" value="PP2Cc"/>
    <property type="match status" value="1"/>
</dbReference>
<keyword evidence="5" id="KW-0472">Membrane</keyword>
<feature type="domain" description="PPM-type phosphatase" evidence="7">
    <location>
        <begin position="6"/>
        <end position="232"/>
    </location>
</feature>
<feature type="domain" description="Protein kinase" evidence="6">
    <location>
        <begin position="265"/>
        <end position="525"/>
    </location>
</feature>
<reference evidence="8 9" key="1">
    <citation type="submission" date="2020-10" db="EMBL/GenBank/DDBJ databases">
        <title>Connecting structure to function with the recovery of over 1000 high-quality activated sludge metagenome-assembled genomes encoding full-length rRNA genes using long-read sequencing.</title>
        <authorList>
            <person name="Singleton C.M."/>
            <person name="Petriglieri F."/>
            <person name="Kristensen J.M."/>
            <person name="Kirkegaard R.H."/>
            <person name="Michaelsen T.Y."/>
            <person name="Andersen M.H."/>
            <person name="Karst S.M."/>
            <person name="Dueholm M.S."/>
            <person name="Nielsen P.H."/>
            <person name="Albertsen M."/>
        </authorList>
    </citation>
    <scope>NUCLEOTIDE SEQUENCE [LARGE SCALE GENOMIC DNA]</scope>
    <source>
        <strain evidence="8">Fred_18-Q3-R57-64_BAT3C.720</strain>
    </source>
</reference>
<dbReference type="Pfam" id="PF13672">
    <property type="entry name" value="PP2C_2"/>
    <property type="match status" value="1"/>
</dbReference>
<dbReference type="SMART" id="SM00220">
    <property type="entry name" value="S_TKc"/>
    <property type="match status" value="1"/>
</dbReference>
<keyword evidence="5" id="KW-0812">Transmembrane</keyword>
<dbReference type="InterPro" id="IPR000719">
    <property type="entry name" value="Prot_kinase_dom"/>
</dbReference>
<dbReference type="PANTHER" id="PTHR43289">
    <property type="entry name" value="MITOGEN-ACTIVATED PROTEIN KINASE KINASE KINASE 20-RELATED"/>
    <property type="match status" value="1"/>
</dbReference>
<organism evidence="8 9">
    <name type="scientific">Candidatus Accumulibacter affinis</name>
    <dbReference type="NCBI Taxonomy" id="2954384"/>
    <lineage>
        <taxon>Bacteria</taxon>
        <taxon>Pseudomonadati</taxon>
        <taxon>Pseudomonadota</taxon>
        <taxon>Betaproteobacteria</taxon>
        <taxon>Candidatus Accumulibacter</taxon>
    </lineage>
</organism>
<dbReference type="PANTHER" id="PTHR43289:SF34">
    <property type="entry name" value="SERINE_THREONINE-PROTEIN KINASE YBDM-RELATED"/>
    <property type="match status" value="1"/>
</dbReference>
<protein>
    <submittedName>
        <fullName evidence="8">Bifunctional protein-serine/threonine kinase/phosphatase</fullName>
    </submittedName>
</protein>
<evidence type="ECO:0000256" key="1">
    <source>
        <dbReference type="ARBA" id="ARBA00022679"/>
    </source>
</evidence>
<dbReference type="PROSITE" id="PS51746">
    <property type="entry name" value="PPM_2"/>
    <property type="match status" value="1"/>
</dbReference>
<dbReference type="Gene3D" id="3.60.40.10">
    <property type="entry name" value="PPM-type phosphatase domain"/>
    <property type="match status" value="1"/>
</dbReference>
<dbReference type="SUPFAM" id="SSF56112">
    <property type="entry name" value="Protein kinase-like (PK-like)"/>
    <property type="match status" value="1"/>
</dbReference>
<dbReference type="SMART" id="SM00331">
    <property type="entry name" value="PP2C_SIG"/>
    <property type="match status" value="1"/>
</dbReference>
<sequence>MPLVVDVGHSSLTGPRERNEDFCGMVTPQGAELENKGLIAAVADGIGGHRGGREAAEYTVRGLLSDYYATPDTWSVPHALEKVVVPLNRWVMAEGGRQPDLAGMASTLTVLVLRGRRYVCAHVGDSRLYLLRDGVCTRLTSDHVWEHPELKNVLSRAVGLDRHFHLDFVDGELHQGDCFLLCSDGVWGALEQARITGTLIAHPDAQQAAASLTSLALAADGQDNASAVVLRVRELPPENLRDSLDGTARLPLPPRFKPGQEFDGLRIDEVLHDSRATLLYRVTDQTSGQQLVLKTLRPELADEPDEIRALIMEEWRGRRIVSPFFAQLVPAEGRSCLYYLQTWHAGATLQQMLDADMHFTVADAIQHGIRLMKGLSALHRLDIAHRDIKPANIHSGRDGRLRILDLGVAVSLSEDQVAAGNPGTPSYMAPDLFTGEVAAGATHDLYAAGVTLYHLLTRKYPYGEVEPFQHPKFGEPVAPTRYRPEIPGWLENVLLKAVAKDPAQRFETAEEFLLALERGANRPLSRPPATPLAMRNPLLTWRVIAAVSLVINLVLLMLLAR</sequence>
<keyword evidence="1" id="KW-0808">Transferase</keyword>
<evidence type="ECO:0000256" key="3">
    <source>
        <dbReference type="ARBA" id="ARBA00022777"/>
    </source>
</evidence>
<comment type="caution">
    <text evidence="8">The sequence shown here is derived from an EMBL/GenBank/DDBJ whole genome shotgun (WGS) entry which is preliminary data.</text>
</comment>
<dbReference type="Gene3D" id="1.10.510.10">
    <property type="entry name" value="Transferase(Phosphotransferase) domain 1"/>
    <property type="match status" value="1"/>
</dbReference>
<evidence type="ECO:0000256" key="5">
    <source>
        <dbReference type="SAM" id="Phobius"/>
    </source>
</evidence>
<evidence type="ECO:0000259" key="7">
    <source>
        <dbReference type="PROSITE" id="PS51746"/>
    </source>
</evidence>
<dbReference type="AlphaFoldDB" id="A0A935W7T1"/>
<dbReference type="Proteomes" id="UP000706151">
    <property type="component" value="Unassembled WGS sequence"/>
</dbReference>
<dbReference type="PROSITE" id="PS50011">
    <property type="entry name" value="PROTEIN_KINASE_DOM"/>
    <property type="match status" value="1"/>
</dbReference>
<proteinExistence type="predicted"/>
<keyword evidence="4" id="KW-0067">ATP-binding</keyword>
<dbReference type="GO" id="GO:0005524">
    <property type="term" value="F:ATP binding"/>
    <property type="evidence" value="ECO:0007669"/>
    <property type="project" value="UniProtKB-KW"/>
</dbReference>
<dbReference type="InterPro" id="IPR036457">
    <property type="entry name" value="PPM-type-like_dom_sf"/>
</dbReference>
<accession>A0A935W7T1</accession>
<evidence type="ECO:0000313" key="8">
    <source>
        <dbReference type="EMBL" id="MBK7954325.1"/>
    </source>
</evidence>
<dbReference type="GO" id="GO:0004674">
    <property type="term" value="F:protein serine/threonine kinase activity"/>
    <property type="evidence" value="ECO:0007669"/>
    <property type="project" value="TreeGrafter"/>
</dbReference>
<dbReference type="EMBL" id="JADJOT010000009">
    <property type="protein sequence ID" value="MBK7954325.1"/>
    <property type="molecule type" value="Genomic_DNA"/>
</dbReference>
<dbReference type="CDD" id="cd14014">
    <property type="entry name" value="STKc_PknB_like"/>
    <property type="match status" value="1"/>
</dbReference>
<dbReference type="CDD" id="cd00143">
    <property type="entry name" value="PP2Cc"/>
    <property type="match status" value="1"/>
</dbReference>
<evidence type="ECO:0000259" key="6">
    <source>
        <dbReference type="PROSITE" id="PS50011"/>
    </source>
</evidence>
<gene>
    <name evidence="8" type="ORF">IPK02_10410</name>
</gene>
<keyword evidence="5" id="KW-1133">Transmembrane helix</keyword>